<gene>
    <name evidence="2" type="ORF">GCM10009843_32450</name>
</gene>
<sequence>MTEPARDRPRGVFYTATTLDGFIADEHDSLDWLFKQDQDEAGPLNYGDFIKGVGAIAMGSTTYMWVRDRLGTGVEGLGDSWPYTQPSYVFTHRDLPGLEGADLRFVQGPVEDHWASLADAAGDRDVWVVGGGDLAAQFAEAGHLASVITYIAPVTLGAGRPLFPRRFDLRLAEAHQNKAFIAARYDVVGPLP</sequence>
<proteinExistence type="predicted"/>
<dbReference type="RefSeq" id="WP_344304849.1">
    <property type="nucleotide sequence ID" value="NZ_BAAAQQ010000013.1"/>
</dbReference>
<keyword evidence="3" id="KW-1185">Reference proteome</keyword>
<organism evidence="2 3">
    <name type="scientific">Nocardioides bigeumensis</name>
    <dbReference type="NCBI Taxonomy" id="433657"/>
    <lineage>
        <taxon>Bacteria</taxon>
        <taxon>Bacillati</taxon>
        <taxon>Actinomycetota</taxon>
        <taxon>Actinomycetes</taxon>
        <taxon>Propionibacteriales</taxon>
        <taxon>Nocardioidaceae</taxon>
        <taxon>Nocardioides</taxon>
    </lineage>
</organism>
<evidence type="ECO:0000259" key="1">
    <source>
        <dbReference type="Pfam" id="PF01872"/>
    </source>
</evidence>
<dbReference type="InterPro" id="IPR024072">
    <property type="entry name" value="DHFR-like_dom_sf"/>
</dbReference>
<dbReference type="PANTHER" id="PTHR38011:SF11">
    <property type="entry name" value="2,5-DIAMINO-6-RIBOSYLAMINO-4(3H)-PYRIMIDINONE 5'-PHOSPHATE REDUCTASE"/>
    <property type="match status" value="1"/>
</dbReference>
<dbReference type="SUPFAM" id="SSF53597">
    <property type="entry name" value="Dihydrofolate reductase-like"/>
    <property type="match status" value="1"/>
</dbReference>
<dbReference type="Proteomes" id="UP001500575">
    <property type="component" value="Unassembled WGS sequence"/>
</dbReference>
<evidence type="ECO:0000313" key="2">
    <source>
        <dbReference type="EMBL" id="GAA2130147.1"/>
    </source>
</evidence>
<reference evidence="3" key="1">
    <citation type="journal article" date="2019" name="Int. J. Syst. Evol. Microbiol.">
        <title>The Global Catalogue of Microorganisms (GCM) 10K type strain sequencing project: providing services to taxonomists for standard genome sequencing and annotation.</title>
        <authorList>
            <consortium name="The Broad Institute Genomics Platform"/>
            <consortium name="The Broad Institute Genome Sequencing Center for Infectious Disease"/>
            <person name="Wu L."/>
            <person name="Ma J."/>
        </authorList>
    </citation>
    <scope>NUCLEOTIDE SEQUENCE [LARGE SCALE GENOMIC DNA]</scope>
    <source>
        <strain evidence="3">JCM 16021</strain>
    </source>
</reference>
<evidence type="ECO:0000313" key="3">
    <source>
        <dbReference type="Proteomes" id="UP001500575"/>
    </source>
</evidence>
<comment type="caution">
    <text evidence="2">The sequence shown here is derived from an EMBL/GenBank/DDBJ whole genome shotgun (WGS) entry which is preliminary data.</text>
</comment>
<dbReference type="Gene3D" id="3.40.430.10">
    <property type="entry name" value="Dihydrofolate Reductase, subunit A"/>
    <property type="match status" value="1"/>
</dbReference>
<name>A0ABP5KFS1_9ACTN</name>
<dbReference type="InterPro" id="IPR002734">
    <property type="entry name" value="RibDG_C"/>
</dbReference>
<dbReference type="InterPro" id="IPR050765">
    <property type="entry name" value="Riboflavin_Biosynth_HTPR"/>
</dbReference>
<accession>A0ABP5KFS1</accession>
<dbReference type="EMBL" id="BAAAQQ010000013">
    <property type="protein sequence ID" value="GAA2130147.1"/>
    <property type="molecule type" value="Genomic_DNA"/>
</dbReference>
<feature type="domain" description="Bacterial bifunctional deaminase-reductase C-terminal" evidence="1">
    <location>
        <begin position="16"/>
        <end position="166"/>
    </location>
</feature>
<dbReference type="Pfam" id="PF01872">
    <property type="entry name" value="RibD_C"/>
    <property type="match status" value="1"/>
</dbReference>
<protein>
    <submittedName>
        <fullName evidence="2">Dihydrofolate reductase family protein</fullName>
    </submittedName>
</protein>
<dbReference type="PANTHER" id="PTHR38011">
    <property type="entry name" value="DIHYDROFOLATE REDUCTASE FAMILY PROTEIN (AFU_ORTHOLOGUE AFUA_8G06820)"/>
    <property type="match status" value="1"/>
</dbReference>